<dbReference type="InterPro" id="IPR010342">
    <property type="entry name" value="DUF938"/>
</dbReference>
<gene>
    <name evidence="1" type="ORF">GCM10008090_01630</name>
</gene>
<dbReference type="EMBL" id="BMXA01000001">
    <property type="protein sequence ID" value="GGZ97046.1"/>
    <property type="molecule type" value="Genomic_DNA"/>
</dbReference>
<evidence type="ECO:0000313" key="1">
    <source>
        <dbReference type="EMBL" id="GGZ97046.1"/>
    </source>
</evidence>
<evidence type="ECO:0000313" key="2">
    <source>
        <dbReference type="Proteomes" id="UP000614811"/>
    </source>
</evidence>
<reference evidence="1" key="1">
    <citation type="journal article" date="2014" name="Int. J. Syst. Evol. Microbiol.">
        <title>Complete genome sequence of Corynebacterium casei LMG S-19264T (=DSM 44701T), isolated from a smear-ripened cheese.</title>
        <authorList>
            <consortium name="US DOE Joint Genome Institute (JGI-PGF)"/>
            <person name="Walter F."/>
            <person name="Albersmeier A."/>
            <person name="Kalinowski J."/>
            <person name="Ruckert C."/>
        </authorList>
    </citation>
    <scope>NUCLEOTIDE SEQUENCE</scope>
    <source>
        <strain evidence="1">KCTC 12711</strain>
    </source>
</reference>
<reference evidence="1" key="2">
    <citation type="submission" date="2020-09" db="EMBL/GenBank/DDBJ databases">
        <authorList>
            <person name="Sun Q."/>
            <person name="Kim S."/>
        </authorList>
    </citation>
    <scope>NUCLEOTIDE SEQUENCE</scope>
    <source>
        <strain evidence="1">KCTC 12711</strain>
    </source>
</reference>
<organism evidence="1 2">
    <name type="scientific">Arenicella chitinivorans</name>
    <dbReference type="NCBI Taxonomy" id="1329800"/>
    <lineage>
        <taxon>Bacteria</taxon>
        <taxon>Pseudomonadati</taxon>
        <taxon>Pseudomonadota</taxon>
        <taxon>Gammaproteobacteria</taxon>
        <taxon>Arenicellales</taxon>
        <taxon>Arenicellaceae</taxon>
        <taxon>Arenicella</taxon>
    </lineage>
</organism>
<dbReference type="SUPFAM" id="SSF53335">
    <property type="entry name" value="S-adenosyl-L-methionine-dependent methyltransferases"/>
    <property type="match status" value="1"/>
</dbReference>
<dbReference type="Pfam" id="PF06080">
    <property type="entry name" value="DUF938"/>
    <property type="match status" value="1"/>
</dbReference>
<dbReference type="AlphaFoldDB" id="A0A918RGH2"/>
<comment type="caution">
    <text evidence="1">The sequence shown here is derived from an EMBL/GenBank/DDBJ whole genome shotgun (WGS) entry which is preliminary data.</text>
</comment>
<evidence type="ECO:0008006" key="3">
    <source>
        <dbReference type="Google" id="ProtNLM"/>
    </source>
</evidence>
<dbReference type="InterPro" id="IPR029063">
    <property type="entry name" value="SAM-dependent_MTases_sf"/>
</dbReference>
<keyword evidence="2" id="KW-1185">Reference proteome</keyword>
<dbReference type="PANTHER" id="PTHR20974:SF0">
    <property type="entry name" value="UPF0585 PROTEIN CG18661"/>
    <property type="match status" value="1"/>
</dbReference>
<dbReference type="Proteomes" id="UP000614811">
    <property type="component" value="Unassembled WGS sequence"/>
</dbReference>
<accession>A0A918RGH2</accession>
<dbReference type="PANTHER" id="PTHR20974">
    <property type="entry name" value="UPF0585 PROTEIN CG18661"/>
    <property type="match status" value="1"/>
</dbReference>
<proteinExistence type="predicted"/>
<dbReference type="Gene3D" id="3.40.50.150">
    <property type="entry name" value="Vaccinia Virus protein VP39"/>
    <property type="match status" value="1"/>
</dbReference>
<protein>
    <recommendedName>
        <fullName evidence="3">DUF938 domain-containing protein</fullName>
    </recommendedName>
</protein>
<sequence length="205" mass="22517">MILTASLIPFSPACERNKDPILSVITDLLSSVESVLEIGSGTAQHAVYFAASNPSLRWQTSDLAENLEGIRAQLANAELTNTPAPLELDVTRPEWFASAVRYPLVYTANTLHIMPWTSVQALFAQLPKVLERDGYFVCYGPFKYAECFTSDSNRAFDARLRSRGVGSGIRDFEAVATLAQSAGMVLVADHTMPANNQCLIFRRQA</sequence>
<name>A0A918RGH2_9GAMM</name>